<organism evidence="3 4">
    <name type="scientific">Thiohalocapsa halophila</name>
    <dbReference type="NCBI Taxonomy" id="69359"/>
    <lineage>
        <taxon>Bacteria</taxon>
        <taxon>Pseudomonadati</taxon>
        <taxon>Pseudomonadota</taxon>
        <taxon>Gammaproteobacteria</taxon>
        <taxon>Chromatiales</taxon>
        <taxon>Chromatiaceae</taxon>
        <taxon>Thiohalocapsa</taxon>
    </lineage>
</organism>
<feature type="transmembrane region" description="Helical" evidence="2">
    <location>
        <begin position="294"/>
        <end position="315"/>
    </location>
</feature>
<accession>A0ABS1CBG9</accession>
<feature type="transmembrane region" description="Helical" evidence="2">
    <location>
        <begin position="205"/>
        <end position="224"/>
    </location>
</feature>
<feature type="transmembrane region" description="Helical" evidence="2">
    <location>
        <begin position="89"/>
        <end position="110"/>
    </location>
</feature>
<sequence length="346" mass="37626">MNPRHVFGRAERRQALAFLAVRVLAILLAAAALLYAVAVTPGVPYHVRELFGSGPTPLQALLFAVMVLLALGPPALFGLQLIRQPKPWAWLFPIALLAHAVVIFLIFRFATPIESVHDLVGMPLWPVPAELERLVRFIAVFLVFSVAIAGGTAMLYAINRSYEPLRFLWWLLYAVVFLGFGYWVVVVLAATDNVTLLLRGDANPLSWIAISLWMLLMAFGASVLAERLAGVFAGTLAAVFAQVLLLVVTYSVAFLATEPKVLGPDSRLSALEFLLSASRNEYGLSDLQLFLRYAAAYVAVMLLLTFAQYPVWVAYSTRRFARKPSPAPLGSVPADEAAGAGSNDAG</sequence>
<reference evidence="3 4" key="1">
    <citation type="journal article" date="2020" name="Microorganisms">
        <title>Osmotic Adaptation and Compatible Solute Biosynthesis of Phototrophic Bacteria as Revealed from Genome Analyses.</title>
        <authorList>
            <person name="Imhoff J.F."/>
            <person name="Rahn T."/>
            <person name="Kunzel S."/>
            <person name="Keller A."/>
            <person name="Neulinger S.C."/>
        </authorList>
    </citation>
    <scope>NUCLEOTIDE SEQUENCE [LARGE SCALE GENOMIC DNA]</scope>
    <source>
        <strain evidence="3 4">DSM 6210</strain>
    </source>
</reference>
<feature type="transmembrane region" description="Helical" evidence="2">
    <location>
        <begin position="170"/>
        <end position="190"/>
    </location>
</feature>
<feature type="transmembrane region" description="Helical" evidence="2">
    <location>
        <begin position="231"/>
        <end position="256"/>
    </location>
</feature>
<keyword evidence="2" id="KW-0812">Transmembrane</keyword>
<dbReference type="Proteomes" id="UP000748752">
    <property type="component" value="Unassembled WGS sequence"/>
</dbReference>
<evidence type="ECO:0000313" key="3">
    <source>
        <dbReference type="EMBL" id="MBK1629254.1"/>
    </source>
</evidence>
<keyword evidence="2" id="KW-0472">Membrane</keyword>
<feature type="transmembrane region" description="Helical" evidence="2">
    <location>
        <begin position="16"/>
        <end position="38"/>
    </location>
</feature>
<feature type="transmembrane region" description="Helical" evidence="2">
    <location>
        <begin position="134"/>
        <end position="158"/>
    </location>
</feature>
<gene>
    <name evidence="3" type="ORF">CKO31_00600</name>
</gene>
<name>A0ABS1CBG9_9GAMM</name>
<proteinExistence type="predicted"/>
<dbReference type="EMBL" id="NRRV01000001">
    <property type="protein sequence ID" value="MBK1629254.1"/>
    <property type="molecule type" value="Genomic_DNA"/>
</dbReference>
<dbReference type="RefSeq" id="WP_200232998.1">
    <property type="nucleotide sequence ID" value="NZ_NRRV01000001.1"/>
</dbReference>
<evidence type="ECO:0000256" key="2">
    <source>
        <dbReference type="SAM" id="Phobius"/>
    </source>
</evidence>
<feature type="transmembrane region" description="Helical" evidence="2">
    <location>
        <begin position="58"/>
        <end position="77"/>
    </location>
</feature>
<evidence type="ECO:0000256" key="1">
    <source>
        <dbReference type="SAM" id="MobiDB-lite"/>
    </source>
</evidence>
<feature type="region of interest" description="Disordered" evidence="1">
    <location>
        <begin position="323"/>
        <end position="346"/>
    </location>
</feature>
<protein>
    <submittedName>
        <fullName evidence="3">Uncharacterized protein</fullName>
    </submittedName>
</protein>
<keyword evidence="4" id="KW-1185">Reference proteome</keyword>
<evidence type="ECO:0000313" key="4">
    <source>
        <dbReference type="Proteomes" id="UP000748752"/>
    </source>
</evidence>
<comment type="caution">
    <text evidence="3">The sequence shown here is derived from an EMBL/GenBank/DDBJ whole genome shotgun (WGS) entry which is preliminary data.</text>
</comment>
<keyword evidence="2" id="KW-1133">Transmembrane helix</keyword>